<accession>A0ABV3PFV3</accession>
<proteinExistence type="predicted"/>
<dbReference type="Proteomes" id="UP001555786">
    <property type="component" value="Unassembled WGS sequence"/>
</dbReference>
<evidence type="ECO:0000313" key="1">
    <source>
        <dbReference type="EMBL" id="MEW9304494.1"/>
    </source>
</evidence>
<evidence type="ECO:0000313" key="2">
    <source>
        <dbReference type="Proteomes" id="UP001555786"/>
    </source>
</evidence>
<organism evidence="1 2">
    <name type="scientific">Labrys neptuniae</name>
    <dbReference type="NCBI Taxonomy" id="376174"/>
    <lineage>
        <taxon>Bacteria</taxon>
        <taxon>Pseudomonadati</taxon>
        <taxon>Pseudomonadota</taxon>
        <taxon>Alphaproteobacteria</taxon>
        <taxon>Hyphomicrobiales</taxon>
        <taxon>Xanthobacteraceae</taxon>
        <taxon>Labrys</taxon>
    </lineage>
</organism>
<protein>
    <submittedName>
        <fullName evidence="1">Uncharacterized protein</fullName>
    </submittedName>
</protein>
<keyword evidence="2" id="KW-1185">Reference proteome</keyword>
<name>A0ABV3PFV3_9HYPH</name>
<reference evidence="1 2" key="1">
    <citation type="submission" date="2024-07" db="EMBL/GenBank/DDBJ databases">
        <title>Description of Labrys sedimenti sp. nov., isolated from a diclofenac-degrading enrichment culture.</title>
        <authorList>
            <person name="Tancsics A."/>
            <person name="Csepanyi A."/>
        </authorList>
    </citation>
    <scope>NUCLEOTIDE SEQUENCE [LARGE SCALE GENOMIC DNA]</scope>
    <source>
        <strain evidence="1 2">LMG 23578</strain>
    </source>
</reference>
<gene>
    <name evidence="1" type="ORF">ABXS05_03025</name>
</gene>
<sequence length="215" mass="24766">MTDRPILFSAPMIRALLAGTKTQTRRILKPPYGTWEYLPSGEWRPIYTKVFTGDRLWAREAWRTERAFDGIRPRDLPIFELPGLPIFYEASDNGQASTWGNPWGEQRRPSMFMPRWASRLTLVMTGVRVERLLDISEEDAIAEGIEPVLDFMPYGNHWKRYRDGGWNGYVDSPIASYASLWTEINGSGSWEANPFVAVISFRPIHQNIDQIKGDQ</sequence>
<comment type="caution">
    <text evidence="1">The sequence shown here is derived from an EMBL/GenBank/DDBJ whole genome shotgun (WGS) entry which is preliminary data.</text>
</comment>
<dbReference type="EMBL" id="JBFNQD010000001">
    <property type="protein sequence ID" value="MEW9304494.1"/>
    <property type="molecule type" value="Genomic_DNA"/>
</dbReference>
<dbReference type="RefSeq" id="WP_367622854.1">
    <property type="nucleotide sequence ID" value="NZ_JBFNQD010000001.1"/>
</dbReference>